<accession>A0AB34KTK8</accession>
<feature type="region of interest" description="Disordered" evidence="1">
    <location>
        <begin position="789"/>
        <end position="828"/>
    </location>
</feature>
<evidence type="ECO:0000313" key="2">
    <source>
        <dbReference type="EMBL" id="KAL1587462.1"/>
    </source>
</evidence>
<feature type="compositionally biased region" description="Polar residues" evidence="1">
    <location>
        <begin position="357"/>
        <end position="382"/>
    </location>
</feature>
<feature type="region of interest" description="Disordered" evidence="1">
    <location>
        <begin position="44"/>
        <end position="95"/>
    </location>
</feature>
<proteinExistence type="predicted"/>
<feature type="region of interest" description="Disordered" evidence="1">
    <location>
        <begin position="112"/>
        <end position="150"/>
    </location>
</feature>
<dbReference type="RefSeq" id="XP_069230567.1">
    <property type="nucleotide sequence ID" value="XM_069372454.1"/>
</dbReference>
<keyword evidence="3" id="KW-1185">Reference proteome</keyword>
<organism evidence="2 3">
    <name type="scientific">Cladosporium halotolerans</name>
    <dbReference type="NCBI Taxonomy" id="1052096"/>
    <lineage>
        <taxon>Eukaryota</taxon>
        <taxon>Fungi</taxon>
        <taxon>Dikarya</taxon>
        <taxon>Ascomycota</taxon>
        <taxon>Pezizomycotina</taxon>
        <taxon>Dothideomycetes</taxon>
        <taxon>Dothideomycetidae</taxon>
        <taxon>Cladosporiales</taxon>
        <taxon>Cladosporiaceae</taxon>
        <taxon>Cladosporium</taxon>
    </lineage>
</organism>
<feature type="region of interest" description="Disordered" evidence="1">
    <location>
        <begin position="261"/>
        <end position="382"/>
    </location>
</feature>
<comment type="caution">
    <text evidence="2">The sequence shown here is derived from an EMBL/GenBank/DDBJ whole genome shotgun (WGS) entry which is preliminary data.</text>
</comment>
<feature type="region of interest" description="Disordered" evidence="1">
    <location>
        <begin position="615"/>
        <end position="777"/>
    </location>
</feature>
<feature type="compositionally biased region" description="Polar residues" evidence="1">
    <location>
        <begin position="48"/>
        <end position="57"/>
    </location>
</feature>
<evidence type="ECO:0000313" key="3">
    <source>
        <dbReference type="Proteomes" id="UP000803884"/>
    </source>
</evidence>
<feature type="compositionally biased region" description="Basic and acidic residues" evidence="1">
    <location>
        <begin position="541"/>
        <end position="554"/>
    </location>
</feature>
<feature type="compositionally biased region" description="Polar residues" evidence="1">
    <location>
        <begin position="674"/>
        <end position="699"/>
    </location>
</feature>
<reference evidence="2 3" key="1">
    <citation type="journal article" date="2020" name="Microbiol. Resour. Announc.">
        <title>Draft Genome Sequence of a Cladosporium Species Isolated from the Mesophotic Ascidian Didemnum maculosum.</title>
        <authorList>
            <person name="Gioti A."/>
            <person name="Siaperas R."/>
            <person name="Nikolaivits E."/>
            <person name="Le Goff G."/>
            <person name="Ouazzani J."/>
            <person name="Kotoulas G."/>
            <person name="Topakas E."/>
        </authorList>
    </citation>
    <scope>NUCLEOTIDE SEQUENCE [LARGE SCALE GENOMIC DNA]</scope>
    <source>
        <strain evidence="2 3">TM138-S3</strain>
    </source>
</reference>
<feature type="compositionally biased region" description="Pro residues" evidence="1">
    <location>
        <begin position="702"/>
        <end position="720"/>
    </location>
</feature>
<evidence type="ECO:0000256" key="1">
    <source>
        <dbReference type="SAM" id="MobiDB-lite"/>
    </source>
</evidence>
<feature type="compositionally biased region" description="Polar residues" evidence="1">
    <location>
        <begin position="722"/>
        <end position="741"/>
    </location>
</feature>
<feature type="compositionally biased region" description="Polar residues" evidence="1">
    <location>
        <begin position="80"/>
        <end position="90"/>
    </location>
</feature>
<dbReference type="Proteomes" id="UP000803884">
    <property type="component" value="Unassembled WGS sequence"/>
</dbReference>
<dbReference type="AlphaFoldDB" id="A0AB34KTK8"/>
<feature type="compositionally biased region" description="Polar residues" evidence="1">
    <location>
        <begin position="327"/>
        <end position="336"/>
    </location>
</feature>
<feature type="compositionally biased region" description="Polar residues" evidence="1">
    <location>
        <begin position="756"/>
        <end position="774"/>
    </location>
</feature>
<dbReference type="EMBL" id="JAAQHG020000010">
    <property type="protein sequence ID" value="KAL1587462.1"/>
    <property type="molecule type" value="Genomic_DNA"/>
</dbReference>
<feature type="region of interest" description="Disordered" evidence="1">
    <location>
        <begin position="530"/>
        <end position="557"/>
    </location>
</feature>
<gene>
    <name evidence="2" type="ORF">WHR41_03848</name>
</gene>
<feature type="compositionally biased region" description="Polar residues" evidence="1">
    <location>
        <begin position="799"/>
        <end position="811"/>
    </location>
</feature>
<name>A0AB34KTK8_9PEZI</name>
<protein>
    <submittedName>
        <fullName evidence="2">Uncharacterized protein</fullName>
    </submittedName>
</protein>
<sequence length="828" mass="90785">MELLPLMNTGSSWSEVRWKDRQLSPFTTTSLMNAPNRAFDRTLAKGSEQGQHSSSTGPLGYLGRDMPTPKAEPSGPSYFPHNTVSDSRFNGPSDLLPRDTYGFQHAQSASSLFKSEGRLADPNLGRNEREPRNDGIASGDVTRSRRQSTFLPSFASLQHSAGRERGSTPGVEAAPVLEKPSCHGCNERTSAIEDIAFAVSGLEEVLQKHQLRSFVKRSDAPPNDSLKTARWVLDCLQHAKNELQGPLALASTGYRSYNSLDHTPTVATPPGSIKRLSDDLDEDAPLGKRPRTILNAAQGSMSSAHFEEQRGASESLQRSEPYRTHSPAHSESWTTSAHHEQQSPRNYGQSLRPLPSPSSMATASYKTPWSGTSAPSALSPTLSNRATSSIHTASTASAASQHIADLQHQVTLKSLALQTLQAEYTSLLQKFQRDRLKSQTLDKKSVAAEQEVNDLTCKNEELSEQVKTLEAQIEQCEKRREAECSDSLREKEQWGRMLEMSSRLQAKNADERQKISRERDELQQRLAALESNPAFSARVNSPERHSCSDQRANGRNDPAGCEELAILRHDNSILRTKVNKLRDVLQTTETYFSGMMDQRRAILEKEEGVTSAIAGALRDDVSPPSSSPSEPRRQNRSPSAQEVYRGSADQPPTRWPSGAQRPSNPEFTAEPPLSASSRPQTSSPPNSHPMTQKSSTTDFANDPPPKQPPIPLPKWQPPNQPSLFTATEPLPNNQRRPSGPSTPYPGSEHLPWQAFKPTTSPQPIVPTTKSSSQIPLPIFGTDKVPAANYIPQFAPPPSSLASQVSANSTRMRGSEAEEAMPPPPRPGC</sequence>
<dbReference type="GeneID" id="96005292"/>